<feature type="domain" description="CCZ1/INTU/HPS4 third Longin" evidence="4">
    <location>
        <begin position="353"/>
        <end position="440"/>
    </location>
</feature>
<dbReference type="PANTHER" id="PTHR13056:SF0">
    <property type="entry name" value="VACUOLAR FUSION PROTEIN CCZ1 HOMOLOG-RELATED"/>
    <property type="match status" value="1"/>
</dbReference>
<evidence type="ECO:0000313" key="6">
    <source>
        <dbReference type="Proteomes" id="UP000663870"/>
    </source>
</evidence>
<dbReference type="InterPro" id="IPR013176">
    <property type="entry name" value="Ccz1"/>
</dbReference>
<sequence>MTSTTEHNSLNVYLANYFIYCPLLCEKEGQEHRKILYYYPSNVDIDRQIRTIGYCEGLIQFTETFGFDDQCECVHLQKTRLLFCKVEHDICLTMTLNVPNMERKKNEKSIIEYYDEHINDRLMLSILKMSYRYFVLQHGTMSSLVQPNGIEELKNILKIYFDKFIQNRLHRMIVDTTIDSSYFGIQFLPVEKINYIKIQSILRRFELRFTSLKETLFLYRNQLIWSGLNQDDTSLIYSYFRLHYWPQIKTLQNTSTIRYLTIDTSANPSDELIISTDVISQEFFLGCPATSHRIVVININLFTIFCIFYNDEELSNNETTLSKINSYKKDFDEILPYFEENSRKKHFTIDANVRTIYFNKMNMAHSSTVDWNREPNNTMIGITSTLAEDLQWFHPSGEIMVKRENDPWIIAKRSDMRELLVIINQKNANLKDISDKIKQIFSTQFNNILLLE</sequence>
<accession>A0A813N9S2</accession>
<comment type="similarity">
    <text evidence="1">Belongs to the CCZ1 family.</text>
</comment>
<proteinExistence type="inferred from homology"/>
<feature type="domain" description="CCZ1/INTU/HSP4 first Longin" evidence="2">
    <location>
        <begin position="16"/>
        <end position="139"/>
    </location>
</feature>
<name>A0A813N9S2_9BILA</name>
<dbReference type="InterPro" id="IPR043989">
    <property type="entry name" value="CCZ1/INTU/HSP4_longin_3"/>
</dbReference>
<dbReference type="Pfam" id="PF19032">
    <property type="entry name" value="Intu_longin_2"/>
    <property type="match status" value="1"/>
</dbReference>
<dbReference type="Pfam" id="PF19031">
    <property type="entry name" value="Intu_longin_1"/>
    <property type="match status" value="1"/>
</dbReference>
<dbReference type="InterPro" id="IPR043987">
    <property type="entry name" value="CCZ1/INTU/HSP4_longin_1"/>
</dbReference>
<dbReference type="InterPro" id="IPR043988">
    <property type="entry name" value="CCZ1/INTU_longin_2"/>
</dbReference>
<dbReference type="AlphaFoldDB" id="A0A813N9S2"/>
<dbReference type="GO" id="GO:0035658">
    <property type="term" value="C:Mon1-Ccz1 complex"/>
    <property type="evidence" value="ECO:0007669"/>
    <property type="project" value="InterPro"/>
</dbReference>
<dbReference type="EMBL" id="CAJNOL010000008">
    <property type="protein sequence ID" value="CAF0735313.1"/>
    <property type="molecule type" value="Genomic_DNA"/>
</dbReference>
<evidence type="ECO:0000313" key="5">
    <source>
        <dbReference type="EMBL" id="CAF0735313.1"/>
    </source>
</evidence>
<dbReference type="PANTHER" id="PTHR13056">
    <property type="entry name" value="VACUOLAR FUSION PROTEIN CCZ1 HOMOLOG-RELATED"/>
    <property type="match status" value="1"/>
</dbReference>
<gene>
    <name evidence="5" type="ORF">JXQ802_LOCUS788</name>
</gene>
<evidence type="ECO:0000256" key="1">
    <source>
        <dbReference type="ARBA" id="ARBA00005352"/>
    </source>
</evidence>
<feature type="domain" description="CCZ1/INTU second Longin" evidence="3">
    <location>
        <begin position="213"/>
        <end position="318"/>
    </location>
</feature>
<comment type="caution">
    <text evidence="5">The sequence shown here is derived from an EMBL/GenBank/DDBJ whole genome shotgun (WGS) entry which is preliminary data.</text>
</comment>
<evidence type="ECO:0000259" key="2">
    <source>
        <dbReference type="Pfam" id="PF19031"/>
    </source>
</evidence>
<evidence type="ECO:0000259" key="3">
    <source>
        <dbReference type="Pfam" id="PF19032"/>
    </source>
</evidence>
<dbReference type="Pfam" id="PF19033">
    <property type="entry name" value="Intu_longin_3"/>
    <property type="match status" value="1"/>
</dbReference>
<evidence type="ECO:0000259" key="4">
    <source>
        <dbReference type="Pfam" id="PF19033"/>
    </source>
</evidence>
<evidence type="ECO:0008006" key="7">
    <source>
        <dbReference type="Google" id="ProtNLM"/>
    </source>
</evidence>
<dbReference type="Proteomes" id="UP000663870">
    <property type="component" value="Unassembled WGS sequence"/>
</dbReference>
<dbReference type="GO" id="GO:0016192">
    <property type="term" value="P:vesicle-mediated transport"/>
    <property type="evidence" value="ECO:0007669"/>
    <property type="project" value="InterPro"/>
</dbReference>
<organism evidence="5 6">
    <name type="scientific">Rotaria sordida</name>
    <dbReference type="NCBI Taxonomy" id="392033"/>
    <lineage>
        <taxon>Eukaryota</taxon>
        <taxon>Metazoa</taxon>
        <taxon>Spiralia</taxon>
        <taxon>Gnathifera</taxon>
        <taxon>Rotifera</taxon>
        <taxon>Eurotatoria</taxon>
        <taxon>Bdelloidea</taxon>
        <taxon>Philodinida</taxon>
        <taxon>Philodinidae</taxon>
        <taxon>Rotaria</taxon>
    </lineage>
</organism>
<protein>
    <recommendedName>
        <fullName evidence="7">CCZ1/INTU/HSP4 first Longin domain-containing protein</fullName>
    </recommendedName>
</protein>
<reference evidence="5" key="1">
    <citation type="submission" date="2021-02" db="EMBL/GenBank/DDBJ databases">
        <authorList>
            <person name="Nowell W R."/>
        </authorList>
    </citation>
    <scope>NUCLEOTIDE SEQUENCE</scope>
</reference>
<keyword evidence="6" id="KW-1185">Reference proteome</keyword>